<comment type="caution">
    <text evidence="1">The sequence shown here is derived from an EMBL/GenBank/DDBJ whole genome shotgun (WGS) entry which is preliminary data.</text>
</comment>
<evidence type="ECO:0000313" key="1">
    <source>
        <dbReference type="EMBL" id="RPA57147.1"/>
    </source>
</evidence>
<reference evidence="1 2" key="1">
    <citation type="submission" date="2018-11" db="EMBL/GenBank/DDBJ databases">
        <title>Draft genome sequence of Gordonia sp. RS15-1S isolated from rice stems.</title>
        <authorList>
            <person name="Muangham S."/>
        </authorList>
    </citation>
    <scope>NUCLEOTIDE SEQUENCE [LARGE SCALE GENOMIC DNA]</scope>
    <source>
        <strain evidence="1 2">RS15-1S</strain>
    </source>
</reference>
<evidence type="ECO:0000313" key="2">
    <source>
        <dbReference type="Proteomes" id="UP000267536"/>
    </source>
</evidence>
<keyword evidence="2" id="KW-1185">Reference proteome</keyword>
<gene>
    <name evidence="1" type="ORF">EF294_19070</name>
</gene>
<dbReference type="RefSeq" id="WP_123932485.1">
    <property type="nucleotide sequence ID" value="NZ_JBPSDP010000019.1"/>
</dbReference>
<protein>
    <submittedName>
        <fullName evidence="1">Uncharacterized protein</fullName>
    </submittedName>
</protein>
<accession>A0A3N4G6X7</accession>
<dbReference type="AlphaFoldDB" id="A0A3N4G6X7"/>
<proteinExistence type="predicted"/>
<dbReference type="Proteomes" id="UP000267536">
    <property type="component" value="Unassembled WGS sequence"/>
</dbReference>
<dbReference type="OrthoDB" id="3461157at2"/>
<name>A0A3N4G6X7_9ACTN</name>
<dbReference type="EMBL" id="RKMH01000018">
    <property type="protein sequence ID" value="RPA57147.1"/>
    <property type="molecule type" value="Genomic_DNA"/>
</dbReference>
<sequence>MTDTAQEIPARIYSDLSGDQLADLIPELLLSGQLIDRSGMAHLISAFGRDTMAQVAIEEWMAASPVYTHRMRTALGIDGDGVEDMFKCLQLDIGAPPQFMDFRYEVTDHHHGAFVLNHCGALMDVEPLGDEYVTAMCHDIEDPTFDATAIATNRRARIRPIHRPPRRPADRHPHCAWTVTIEPDRDELPLPADAETMFTTRAAQIELVAIDPDADDGFVDYRGPLVADLQFREWSHSALARIAEEVALQHQLLALGFWTSVRRHADSDEQAREIFGKQFTGIAGLSADRLRRVLRLGTDAAALAQVIALEPVLGPRSYSGIEVDVEGDEVVVTIPGESDARTDGGWITLLTHDHIEPLRAIGVAVDPRWVITESTSTDSTSTGSGLSVRFALGDDEQPESGEVAITRFSSGADFSFTDRGRSVPVTALPITPIISGV</sequence>
<organism evidence="1 2">
    <name type="scientific">Gordonia oryzae</name>
    <dbReference type="NCBI Taxonomy" id="2487349"/>
    <lineage>
        <taxon>Bacteria</taxon>
        <taxon>Bacillati</taxon>
        <taxon>Actinomycetota</taxon>
        <taxon>Actinomycetes</taxon>
        <taxon>Mycobacteriales</taxon>
        <taxon>Gordoniaceae</taxon>
        <taxon>Gordonia</taxon>
    </lineage>
</organism>